<accession>A0A178W5V0</accession>
<evidence type="ECO:0000256" key="5">
    <source>
        <dbReference type="SAM" id="MobiDB-lite"/>
    </source>
</evidence>
<dbReference type="InterPro" id="IPR003107">
    <property type="entry name" value="HAT"/>
</dbReference>
<reference evidence="8" key="1">
    <citation type="journal article" date="2016" name="Proc. Natl. Acad. Sci. U.S.A.">
        <title>Chromosome-level assembly of Arabidopsis thaliana Ler reveals the extent of translocation and inversion polymorphisms.</title>
        <authorList>
            <person name="Zapata L."/>
            <person name="Ding J."/>
            <person name="Willing E.M."/>
            <person name="Hartwig B."/>
            <person name="Bezdan D."/>
            <person name="Jiao W.B."/>
            <person name="Patel V."/>
            <person name="Velikkakam James G."/>
            <person name="Koornneef M."/>
            <person name="Ossowski S."/>
            <person name="Schneeberger K."/>
        </authorList>
    </citation>
    <scope>NUCLEOTIDE SEQUENCE [LARGE SCALE GENOMIC DNA]</scope>
    <source>
        <strain evidence="8">cv. Landsberg erecta</strain>
    </source>
</reference>
<dbReference type="Proteomes" id="UP000078284">
    <property type="component" value="Chromosome 1"/>
</dbReference>
<dbReference type="GO" id="GO:0005634">
    <property type="term" value="C:nucleus"/>
    <property type="evidence" value="ECO:0007669"/>
    <property type="project" value="UniProtKB-SubCell"/>
</dbReference>
<evidence type="ECO:0000256" key="4">
    <source>
        <dbReference type="PROSITE-ProRule" id="PRU00339"/>
    </source>
</evidence>
<dbReference type="ExpressionAtlas" id="A0A178W5V0">
    <property type="expression patterns" value="baseline and differential"/>
</dbReference>
<comment type="caution">
    <text evidence="7">The sequence shown here is derived from an EMBL/GenBank/DDBJ whole genome shotgun (WGS) entry which is preliminary data.</text>
</comment>
<keyword evidence="3" id="KW-0539">Nucleus</keyword>
<dbReference type="EMBL" id="LUHQ01000001">
    <property type="protein sequence ID" value="OAP13454.1"/>
    <property type="molecule type" value="Genomic_DNA"/>
</dbReference>
<feature type="compositionally biased region" description="Polar residues" evidence="5">
    <location>
        <begin position="709"/>
        <end position="734"/>
    </location>
</feature>
<dbReference type="InterPro" id="IPR019734">
    <property type="entry name" value="TPR_rpt"/>
</dbReference>
<dbReference type="InterPro" id="IPR011990">
    <property type="entry name" value="TPR-like_helical_dom_sf"/>
</dbReference>
<dbReference type="SMART" id="SM00386">
    <property type="entry name" value="HAT"/>
    <property type="match status" value="10"/>
</dbReference>
<sequence>MADKYTVEEAEALAKRALHSPIAQATPIYEQLLSLYPTSARFWKQYVEAQMAVNNDDATKQIFSRCLLTCLQVPLWQCYIRFIRKVYDKKGAEGQEETTKAFEFMLNYIGTDIASGPIWTEYIAFLKSLPALNLNEDLHRKTALRKVYHRAILTPTHHVEQLWKDYENFENTVNRQLAKGLVNEYQPKFNSARAVYRERKKYIEEIDWNMLAVPPTGTSQEETQWVAWKKFLSFEKGNPQRIDTASSTKRIIYAYEQCLMCLYHYPDVWYDYAEWHVKSGSTDAAIKVFQRALKAIPDSEMLKYAFAEMEESRGAIQSAKKLYENILGASTNSLAHIQYLRFLRRAEGVEAARKYFLDARKSPSCTYHVYIAFATMAFCIDKEPKVAHNIFEEGLKLYMSEPVYILEYADFLTRLNDDRNIRALFERALSTLPVEDSAEVWKRFIQFEQTYGDLASILKVEQRMKEALSGKGEEGSSPLESSLQDVVSRYSYMDLWPCASNDLDHLARQELLVKNLNKKAGKTNLPHGPAAIGSVASSSKVVYPDTSQMVVQDPTKKSEFASSAKPVAASASNTFPSIVTATATHGSASTFDEIPKTTPPALVAFLANLPIVDGPTPNVDVVLSICLQSDFPTGQIVKQSFAAKGNPPSQNDPSGPTRGVSQRLPRDRRATKRKDSDRPEEDDTATVQSQPLPTDVFRLRQMRKARGIATSSQTPTGSTSYGSAFSGELSGSTG</sequence>
<comment type="subcellular location">
    <subcellularLocation>
        <location evidence="1">Nucleus</location>
    </subcellularLocation>
</comment>
<feature type="compositionally biased region" description="Basic and acidic residues" evidence="5">
    <location>
        <begin position="664"/>
        <end position="677"/>
    </location>
</feature>
<dbReference type="InterPro" id="IPR045243">
    <property type="entry name" value="Rna14-like"/>
</dbReference>
<dbReference type="PANTHER" id="PTHR19980">
    <property type="entry name" value="RNA CLEAVAGE STIMULATION FACTOR"/>
    <property type="match status" value="1"/>
</dbReference>
<feature type="repeat" description="TPR" evidence="4">
    <location>
        <begin position="266"/>
        <end position="299"/>
    </location>
</feature>
<evidence type="ECO:0000256" key="2">
    <source>
        <dbReference type="ARBA" id="ARBA00022737"/>
    </source>
</evidence>
<protein>
    <submittedName>
        <fullName evidence="7">CSTF77</fullName>
    </submittedName>
</protein>
<dbReference type="Gene3D" id="1.25.40.1040">
    <property type="match status" value="1"/>
</dbReference>
<evidence type="ECO:0000313" key="7">
    <source>
        <dbReference type="EMBL" id="OAP13454.1"/>
    </source>
</evidence>
<keyword evidence="2" id="KW-0677">Repeat</keyword>
<dbReference type="FunFam" id="1.25.40.1040:FF:000005">
    <property type="entry name" value="Cleavage stimulation factor subunit 77"/>
    <property type="match status" value="1"/>
</dbReference>
<evidence type="ECO:0000256" key="1">
    <source>
        <dbReference type="ARBA" id="ARBA00004123"/>
    </source>
</evidence>
<dbReference type="PANTHER" id="PTHR19980:SF0">
    <property type="entry name" value="CLEAVAGE STIMULATION FACTOR SUBUNIT 3"/>
    <property type="match status" value="1"/>
</dbReference>
<keyword evidence="4" id="KW-0802">TPR repeat</keyword>
<feature type="region of interest" description="Disordered" evidence="5">
    <location>
        <begin position="642"/>
        <end position="734"/>
    </location>
</feature>
<gene>
    <name evidence="7" type="ordered locus">AXX17_At1g18660</name>
</gene>
<dbReference type="InterPro" id="IPR008847">
    <property type="entry name" value="Suf"/>
</dbReference>
<dbReference type="Pfam" id="PF05843">
    <property type="entry name" value="Suf"/>
    <property type="match status" value="1"/>
</dbReference>
<dbReference type="AlphaFoldDB" id="A0A178W5V0"/>
<evidence type="ECO:0000313" key="8">
    <source>
        <dbReference type="Proteomes" id="UP000078284"/>
    </source>
</evidence>
<evidence type="ECO:0000256" key="3">
    <source>
        <dbReference type="ARBA" id="ARBA00023242"/>
    </source>
</evidence>
<dbReference type="PROSITE" id="PS50005">
    <property type="entry name" value="TPR"/>
    <property type="match status" value="1"/>
</dbReference>
<name>A0A178W5V0_ARATH</name>
<feature type="domain" description="Suppressor of forked" evidence="6">
    <location>
        <begin position="13"/>
        <end position="503"/>
    </location>
</feature>
<evidence type="ECO:0000259" key="6">
    <source>
        <dbReference type="Pfam" id="PF05843"/>
    </source>
</evidence>
<organism evidence="7 8">
    <name type="scientific">Arabidopsis thaliana</name>
    <name type="common">Mouse-ear cress</name>
    <dbReference type="NCBI Taxonomy" id="3702"/>
    <lineage>
        <taxon>Eukaryota</taxon>
        <taxon>Viridiplantae</taxon>
        <taxon>Streptophyta</taxon>
        <taxon>Embryophyta</taxon>
        <taxon>Tracheophyta</taxon>
        <taxon>Spermatophyta</taxon>
        <taxon>Magnoliopsida</taxon>
        <taxon>eudicotyledons</taxon>
        <taxon>Gunneridae</taxon>
        <taxon>Pentapetalae</taxon>
        <taxon>rosids</taxon>
        <taxon>malvids</taxon>
        <taxon>Brassicales</taxon>
        <taxon>Brassicaceae</taxon>
        <taxon>Camelineae</taxon>
        <taxon>Arabidopsis</taxon>
    </lineage>
</organism>
<dbReference type="SUPFAM" id="SSF48452">
    <property type="entry name" value="TPR-like"/>
    <property type="match status" value="1"/>
</dbReference>
<proteinExistence type="predicted"/>
<dbReference type="GO" id="GO:0031124">
    <property type="term" value="P:mRNA 3'-end processing"/>
    <property type="evidence" value="ECO:0007669"/>
    <property type="project" value="InterPro"/>
</dbReference>